<name>A0A4P6YRR6_9LACO</name>
<dbReference type="EMBL" id="CP037940">
    <property type="protein sequence ID" value="QBO35320.1"/>
    <property type="molecule type" value="Genomic_DNA"/>
</dbReference>
<dbReference type="Proteomes" id="UP000292886">
    <property type="component" value="Chromosome"/>
</dbReference>
<dbReference type="RefSeq" id="WP_133362400.1">
    <property type="nucleotide sequence ID" value="NZ_CP037940.1"/>
</dbReference>
<dbReference type="NCBIfam" id="TIGR00062">
    <property type="entry name" value="L27"/>
    <property type="match status" value="1"/>
</dbReference>
<gene>
    <name evidence="5" type="primary">rpmA</name>
    <name evidence="7" type="ORF">EQG49_01990</name>
</gene>
<evidence type="ECO:0000256" key="3">
    <source>
        <dbReference type="ARBA" id="ARBA00023274"/>
    </source>
</evidence>
<evidence type="ECO:0000256" key="5">
    <source>
        <dbReference type="HAMAP-Rule" id="MF_00539"/>
    </source>
</evidence>
<keyword evidence="2 5" id="KW-0689">Ribosomal protein</keyword>
<dbReference type="InterPro" id="IPR018261">
    <property type="entry name" value="Ribosomal_bL27_CS"/>
</dbReference>
<evidence type="ECO:0000256" key="4">
    <source>
        <dbReference type="ARBA" id="ARBA00035175"/>
    </source>
</evidence>
<dbReference type="AlphaFoldDB" id="A0A4P6YRR6"/>
<dbReference type="FunFam" id="2.40.50.100:FF:000004">
    <property type="entry name" value="50S ribosomal protein L27"/>
    <property type="match status" value="1"/>
</dbReference>
<organism evidence="7 8">
    <name type="scientific">Periweissella cryptocerci</name>
    <dbReference type="NCBI Taxonomy" id="2506420"/>
    <lineage>
        <taxon>Bacteria</taxon>
        <taxon>Bacillati</taxon>
        <taxon>Bacillota</taxon>
        <taxon>Bacilli</taxon>
        <taxon>Lactobacillales</taxon>
        <taxon>Lactobacillaceae</taxon>
        <taxon>Periweissella</taxon>
    </lineage>
</organism>
<dbReference type="KEGG" id="wei:EQG49_01990"/>
<dbReference type="Gene3D" id="2.40.50.100">
    <property type="match status" value="1"/>
</dbReference>
<evidence type="ECO:0000256" key="6">
    <source>
        <dbReference type="SAM" id="MobiDB-lite"/>
    </source>
</evidence>
<comment type="similarity">
    <text evidence="1 5">Belongs to the bacterial ribosomal protein bL27 family.</text>
</comment>
<evidence type="ECO:0000256" key="1">
    <source>
        <dbReference type="ARBA" id="ARBA00010797"/>
    </source>
</evidence>
<accession>A0A4P6YRR6</accession>
<evidence type="ECO:0000313" key="8">
    <source>
        <dbReference type="Proteomes" id="UP000292886"/>
    </source>
</evidence>
<dbReference type="PANTHER" id="PTHR15893">
    <property type="entry name" value="RIBOSOMAL PROTEIN L27"/>
    <property type="match status" value="1"/>
</dbReference>
<dbReference type="SUPFAM" id="SSF110324">
    <property type="entry name" value="Ribosomal L27 protein-like"/>
    <property type="match status" value="1"/>
</dbReference>
<protein>
    <recommendedName>
        <fullName evidence="4 5">Large ribosomal subunit protein bL27</fullName>
    </recommendedName>
</protein>
<dbReference type="GO" id="GO:0006412">
    <property type="term" value="P:translation"/>
    <property type="evidence" value="ECO:0007669"/>
    <property type="project" value="UniProtKB-UniRule"/>
</dbReference>
<dbReference type="GO" id="GO:0022625">
    <property type="term" value="C:cytosolic large ribosomal subunit"/>
    <property type="evidence" value="ECO:0007669"/>
    <property type="project" value="TreeGrafter"/>
</dbReference>
<keyword evidence="8" id="KW-1185">Reference proteome</keyword>
<dbReference type="InterPro" id="IPR001684">
    <property type="entry name" value="Ribosomal_bL27"/>
</dbReference>
<evidence type="ECO:0000313" key="7">
    <source>
        <dbReference type="EMBL" id="QBO35320.1"/>
    </source>
</evidence>
<dbReference type="Pfam" id="PF01016">
    <property type="entry name" value="Ribosomal_L27"/>
    <property type="match status" value="1"/>
</dbReference>
<dbReference type="OrthoDB" id="9803474at2"/>
<dbReference type="PROSITE" id="PS00831">
    <property type="entry name" value="RIBOSOMAL_L27"/>
    <property type="match status" value="1"/>
</dbReference>
<sequence>MLLNMETLTMFAHHKGGGSSANGRDSAGRRLGTKVADGQDLTAGSIIYRQRGTHIYPGVNVRRGNDDTLYSVADGVVKFERKGRDKRQVSVYTREQYNAIVEANRATKPRA</sequence>
<reference evidence="8" key="1">
    <citation type="submission" date="2019-03" db="EMBL/GenBank/DDBJ databases">
        <title>Weissella sp. 26KH-42 Genome sequencing.</title>
        <authorList>
            <person name="Heo J."/>
            <person name="Kim S.-J."/>
            <person name="Kim J.-S."/>
            <person name="Hong S.-B."/>
            <person name="Kwon S.-W."/>
        </authorList>
    </citation>
    <scope>NUCLEOTIDE SEQUENCE [LARGE SCALE GENOMIC DNA]</scope>
    <source>
        <strain evidence="8">26KH-42</strain>
    </source>
</reference>
<feature type="region of interest" description="Disordered" evidence="6">
    <location>
        <begin position="13"/>
        <end position="35"/>
    </location>
</feature>
<proteinExistence type="inferred from homology"/>
<evidence type="ECO:0000256" key="2">
    <source>
        <dbReference type="ARBA" id="ARBA00022980"/>
    </source>
</evidence>
<dbReference type="HAMAP" id="MF_00539">
    <property type="entry name" value="Ribosomal_bL27"/>
    <property type="match status" value="1"/>
</dbReference>
<dbReference type="GO" id="GO:0003735">
    <property type="term" value="F:structural constituent of ribosome"/>
    <property type="evidence" value="ECO:0007669"/>
    <property type="project" value="InterPro"/>
</dbReference>
<dbReference type="PANTHER" id="PTHR15893:SF0">
    <property type="entry name" value="LARGE RIBOSOMAL SUBUNIT PROTEIN BL27M"/>
    <property type="match status" value="1"/>
</dbReference>
<keyword evidence="3 5" id="KW-0687">Ribonucleoprotein</keyword>
<dbReference type="PRINTS" id="PR00063">
    <property type="entry name" value="RIBOSOMALL27"/>
</dbReference>